<name>A0A7S3FI33_9EUKA</name>
<accession>A0A7S3FI33</accession>
<organism evidence="1">
    <name type="scientific">Haptolina ericina</name>
    <dbReference type="NCBI Taxonomy" id="156174"/>
    <lineage>
        <taxon>Eukaryota</taxon>
        <taxon>Haptista</taxon>
        <taxon>Haptophyta</taxon>
        <taxon>Prymnesiophyceae</taxon>
        <taxon>Prymnesiales</taxon>
        <taxon>Prymnesiaceae</taxon>
        <taxon>Haptolina</taxon>
    </lineage>
</organism>
<evidence type="ECO:0000313" key="1">
    <source>
        <dbReference type="EMBL" id="CAE0149183.1"/>
    </source>
</evidence>
<protein>
    <submittedName>
        <fullName evidence="1">Uncharacterized protein</fullName>
    </submittedName>
</protein>
<dbReference type="AlphaFoldDB" id="A0A7S3FI33"/>
<dbReference type="EMBL" id="HBHX01068383">
    <property type="protein sequence ID" value="CAE0149183.1"/>
    <property type="molecule type" value="Transcribed_RNA"/>
</dbReference>
<proteinExistence type="predicted"/>
<reference evidence="1" key="1">
    <citation type="submission" date="2021-01" db="EMBL/GenBank/DDBJ databases">
        <authorList>
            <person name="Corre E."/>
            <person name="Pelletier E."/>
            <person name="Niang G."/>
            <person name="Scheremetjew M."/>
            <person name="Finn R."/>
            <person name="Kale V."/>
            <person name="Holt S."/>
            <person name="Cochrane G."/>
            <person name="Meng A."/>
            <person name="Brown T."/>
            <person name="Cohen L."/>
        </authorList>
    </citation>
    <scope>NUCLEOTIDE SEQUENCE</scope>
    <source>
        <strain evidence="1">CCMP281</strain>
    </source>
</reference>
<gene>
    <name evidence="1" type="ORF">HERI1096_LOCUS37772</name>
</gene>
<sequence>MAKSIRSKVKKRLRTVKRGVVKEQLLDSTSKIGKRTTQIAAKLAEAATGFLQPDKRPRNAFRSDDPDAVIPQHDFRQGPDFRAGFVENSGYALVGACRPKLGRYGGDAPSARPVRKEGDVEPAPMAIAGGISGGDDGGKRRLVIGTEQIVPLFSSSKVKRKLKKKAQVDNTAAFRWT</sequence>